<dbReference type="AlphaFoldDB" id="A0A5N6LFW6"/>
<dbReference type="EMBL" id="SZYD01000916">
    <property type="protein sequence ID" value="KAD1261143.1"/>
    <property type="molecule type" value="Genomic_DNA"/>
</dbReference>
<feature type="region of interest" description="Disordered" evidence="1">
    <location>
        <begin position="24"/>
        <end position="103"/>
    </location>
</feature>
<comment type="caution">
    <text evidence="2">The sequence shown here is derived from an EMBL/GenBank/DDBJ whole genome shotgun (WGS) entry which is preliminary data.</text>
</comment>
<protein>
    <submittedName>
        <fullName evidence="2">Uncharacterized protein</fullName>
    </submittedName>
</protein>
<feature type="compositionally biased region" description="Basic and acidic residues" evidence="1">
    <location>
        <begin position="42"/>
        <end position="51"/>
    </location>
</feature>
<proteinExistence type="predicted"/>
<name>A0A5N6LFW6_9ASTR</name>
<reference evidence="2 3" key="1">
    <citation type="submission" date="2019-05" db="EMBL/GenBank/DDBJ databases">
        <title>Mikania micrantha, genome provides insights into the molecular mechanism of rapid growth.</title>
        <authorList>
            <person name="Liu B."/>
        </authorList>
    </citation>
    <scope>NUCLEOTIDE SEQUENCE [LARGE SCALE GENOMIC DNA]</scope>
    <source>
        <strain evidence="2">NLD-2019</strain>
        <tissue evidence="2">Leaf</tissue>
    </source>
</reference>
<sequence>MDARKVLWSFQGCLELVHREQVEKEGEGQFLGPGENQVPHSSSKEMKESYGNKDVIVAQKIKKTSSQVDENRHESKENQKLNPGSRRVARRVPETLSRSATGGNYRIALFNDDGLT</sequence>
<accession>A0A5N6LFW6</accession>
<organism evidence="2 3">
    <name type="scientific">Mikania micrantha</name>
    <name type="common">bitter vine</name>
    <dbReference type="NCBI Taxonomy" id="192012"/>
    <lineage>
        <taxon>Eukaryota</taxon>
        <taxon>Viridiplantae</taxon>
        <taxon>Streptophyta</taxon>
        <taxon>Embryophyta</taxon>
        <taxon>Tracheophyta</taxon>
        <taxon>Spermatophyta</taxon>
        <taxon>Magnoliopsida</taxon>
        <taxon>eudicotyledons</taxon>
        <taxon>Gunneridae</taxon>
        <taxon>Pentapetalae</taxon>
        <taxon>asterids</taxon>
        <taxon>campanulids</taxon>
        <taxon>Asterales</taxon>
        <taxon>Asteraceae</taxon>
        <taxon>Asteroideae</taxon>
        <taxon>Heliantheae alliance</taxon>
        <taxon>Eupatorieae</taxon>
        <taxon>Mikania</taxon>
    </lineage>
</organism>
<feature type="compositionally biased region" description="Basic and acidic residues" evidence="1">
    <location>
        <begin position="69"/>
        <end position="79"/>
    </location>
</feature>
<evidence type="ECO:0000313" key="2">
    <source>
        <dbReference type="EMBL" id="KAD1261143.1"/>
    </source>
</evidence>
<gene>
    <name evidence="2" type="ORF">E3N88_43092</name>
</gene>
<evidence type="ECO:0000313" key="3">
    <source>
        <dbReference type="Proteomes" id="UP000326396"/>
    </source>
</evidence>
<evidence type="ECO:0000256" key="1">
    <source>
        <dbReference type="SAM" id="MobiDB-lite"/>
    </source>
</evidence>
<keyword evidence="3" id="KW-1185">Reference proteome</keyword>
<dbReference type="Proteomes" id="UP000326396">
    <property type="component" value="Unassembled WGS sequence"/>
</dbReference>